<dbReference type="AlphaFoldDB" id="A0A3L8D480"/>
<feature type="domain" description="MIR" evidence="3">
    <location>
        <begin position="212"/>
        <end position="267"/>
    </location>
</feature>
<dbReference type="Pfam" id="PF02815">
    <property type="entry name" value="MIR"/>
    <property type="match status" value="1"/>
</dbReference>
<evidence type="ECO:0000313" key="5">
    <source>
        <dbReference type="Proteomes" id="UP000279307"/>
    </source>
</evidence>
<evidence type="ECO:0000256" key="2">
    <source>
        <dbReference type="ARBA" id="ARBA00022737"/>
    </source>
</evidence>
<name>A0A3L8D480_OOCBI</name>
<dbReference type="InterPro" id="IPR036300">
    <property type="entry name" value="MIR_dom_sf"/>
</dbReference>
<dbReference type="PANTHER" id="PTHR46809">
    <property type="entry name" value="STROMAL CELL-DERIVED FACTOR 2-LIKE PROTEIN"/>
    <property type="match status" value="1"/>
</dbReference>
<evidence type="ECO:0000313" key="4">
    <source>
        <dbReference type="EMBL" id="RLU15265.1"/>
    </source>
</evidence>
<dbReference type="OrthoDB" id="5588846at2759"/>
<dbReference type="SMART" id="SM00472">
    <property type="entry name" value="MIR"/>
    <property type="match status" value="3"/>
</dbReference>
<dbReference type="EMBL" id="QOIP01000013">
    <property type="protein sequence ID" value="RLU15265.1"/>
    <property type="molecule type" value="Genomic_DNA"/>
</dbReference>
<proteinExistence type="predicted"/>
<keyword evidence="1" id="KW-0732">Signal</keyword>
<evidence type="ECO:0000259" key="3">
    <source>
        <dbReference type="PROSITE" id="PS50919"/>
    </source>
</evidence>
<dbReference type="Gene3D" id="2.80.10.50">
    <property type="match status" value="1"/>
</dbReference>
<reference evidence="4 5" key="1">
    <citation type="journal article" date="2018" name="Genome Res.">
        <title>The genomic architecture and molecular evolution of ant odorant receptors.</title>
        <authorList>
            <person name="McKenzie S.K."/>
            <person name="Kronauer D.J.C."/>
        </authorList>
    </citation>
    <scope>NUCLEOTIDE SEQUENCE [LARGE SCALE GENOMIC DNA]</scope>
    <source>
        <strain evidence="4">Clonal line C1</strain>
    </source>
</reference>
<feature type="domain" description="MIR" evidence="3">
    <location>
        <begin position="93"/>
        <end position="147"/>
    </location>
</feature>
<keyword evidence="2" id="KW-0677">Repeat</keyword>
<dbReference type="Proteomes" id="UP000279307">
    <property type="component" value="Chromosome 13"/>
</dbReference>
<dbReference type="CDD" id="cd23293">
    <property type="entry name" value="beta-trefoil_MIR_SDF2_meta"/>
    <property type="match status" value="1"/>
</dbReference>
<feature type="domain" description="MIR" evidence="3">
    <location>
        <begin position="155"/>
        <end position="211"/>
    </location>
</feature>
<accession>A0A3L8D480</accession>
<dbReference type="PANTHER" id="PTHR46809:SF2">
    <property type="entry name" value="GH21273P"/>
    <property type="match status" value="1"/>
</dbReference>
<evidence type="ECO:0000256" key="1">
    <source>
        <dbReference type="ARBA" id="ARBA00022729"/>
    </source>
</evidence>
<dbReference type="InterPro" id="IPR016093">
    <property type="entry name" value="MIR_motif"/>
</dbReference>
<dbReference type="PROSITE" id="PS50919">
    <property type="entry name" value="MIR"/>
    <property type="match status" value="3"/>
</dbReference>
<protein>
    <recommendedName>
        <fullName evidence="3">MIR domain-containing protein</fullName>
    </recommendedName>
</protein>
<sequence>MMRKQLYTSNYAEVERDVIRLISQTRGSQPMKSHHVFTPCVTGIALYRVQSFPSSVHSSPVYMMAVMDCAMHLFLSSFTLFLLCISCIQAKGMQHVTCGSVLKLMNMDYNVRLHSHDVKYGSGSGQQSVTGTDMKEDGNSYWLIKAESRKQCTRGQPIRCGDTVRLEHVATKKNLHSHLVSSPLSGKQEVSAYGDHKGEGDTGDNWMVLCNSDFWERDDAIKLKHVDTETYLAVSGRTYGSPISGQIEVVGDYSPNSPHTQWITMEGLFIHPNDFKAQHHHHTEL</sequence>
<dbReference type="SUPFAM" id="SSF82109">
    <property type="entry name" value="MIR domain"/>
    <property type="match status" value="1"/>
</dbReference>
<gene>
    <name evidence="4" type="ORF">DMN91_012259</name>
</gene>
<organism evidence="4 5">
    <name type="scientific">Ooceraea biroi</name>
    <name type="common">Clonal raider ant</name>
    <name type="synonym">Cerapachys biroi</name>
    <dbReference type="NCBI Taxonomy" id="2015173"/>
    <lineage>
        <taxon>Eukaryota</taxon>
        <taxon>Metazoa</taxon>
        <taxon>Ecdysozoa</taxon>
        <taxon>Arthropoda</taxon>
        <taxon>Hexapoda</taxon>
        <taxon>Insecta</taxon>
        <taxon>Pterygota</taxon>
        <taxon>Neoptera</taxon>
        <taxon>Endopterygota</taxon>
        <taxon>Hymenoptera</taxon>
        <taxon>Apocrita</taxon>
        <taxon>Aculeata</taxon>
        <taxon>Formicoidea</taxon>
        <taxon>Formicidae</taxon>
        <taxon>Dorylinae</taxon>
        <taxon>Ooceraea</taxon>
    </lineage>
</organism>
<comment type="caution">
    <text evidence="4">The sequence shown here is derived from an EMBL/GenBank/DDBJ whole genome shotgun (WGS) entry which is preliminary data.</text>
</comment>